<evidence type="ECO:0000256" key="5">
    <source>
        <dbReference type="RuleBase" id="RU361200"/>
    </source>
</evidence>
<feature type="domain" description="ATP-grasp" evidence="6">
    <location>
        <begin position="107"/>
        <end position="291"/>
    </location>
</feature>
<dbReference type="HAMAP" id="MF_01928">
    <property type="entry name" value="PurK"/>
    <property type="match status" value="1"/>
</dbReference>
<dbReference type="NCBIfam" id="NF004679">
    <property type="entry name" value="PRK06019.1-5"/>
    <property type="match status" value="1"/>
</dbReference>
<dbReference type="Gene3D" id="3.30.470.20">
    <property type="entry name" value="ATP-grasp fold, B domain"/>
    <property type="match status" value="1"/>
</dbReference>
<dbReference type="GO" id="GO:0004638">
    <property type="term" value="F:phosphoribosylaminoimidazole carboxylase activity"/>
    <property type="evidence" value="ECO:0007669"/>
    <property type="project" value="InterPro"/>
</dbReference>
<comment type="caution">
    <text evidence="7">The sequence shown here is derived from an EMBL/GenBank/DDBJ whole genome shotgun (WGS) entry which is preliminary data.</text>
</comment>
<dbReference type="PROSITE" id="PS50975">
    <property type="entry name" value="ATP_GRASP"/>
    <property type="match status" value="1"/>
</dbReference>
<comment type="subunit">
    <text evidence="4 5">Homodimer.</text>
</comment>
<feature type="binding site" evidence="4">
    <location>
        <begin position="261"/>
        <end position="262"/>
    </location>
    <ligand>
        <name>ATP</name>
        <dbReference type="ChEBI" id="CHEBI:30616"/>
    </ligand>
</feature>
<dbReference type="Proteomes" id="UP000283003">
    <property type="component" value="Unassembled WGS sequence"/>
</dbReference>
<evidence type="ECO:0000313" key="7">
    <source>
        <dbReference type="EMBL" id="RVQ67216.1"/>
    </source>
</evidence>
<dbReference type="InterPro" id="IPR040686">
    <property type="entry name" value="PurK_C"/>
</dbReference>
<dbReference type="Pfam" id="PF22660">
    <property type="entry name" value="RS_preATP-grasp-like"/>
    <property type="match status" value="1"/>
</dbReference>
<dbReference type="EMBL" id="RXOL01000003">
    <property type="protein sequence ID" value="RVQ67216.1"/>
    <property type="molecule type" value="Genomic_DNA"/>
</dbReference>
<dbReference type="NCBIfam" id="TIGR01161">
    <property type="entry name" value="purK"/>
    <property type="match status" value="1"/>
</dbReference>
<evidence type="ECO:0000256" key="1">
    <source>
        <dbReference type="ARBA" id="ARBA00022741"/>
    </source>
</evidence>
<name>A0A437GZ34_9SPHN</name>
<dbReference type="SUPFAM" id="SSF56059">
    <property type="entry name" value="Glutathione synthetase ATP-binding domain-like"/>
    <property type="match status" value="1"/>
</dbReference>
<dbReference type="PANTHER" id="PTHR11609">
    <property type="entry name" value="PURINE BIOSYNTHESIS PROTEIN 6/7, PUR6/7"/>
    <property type="match status" value="1"/>
</dbReference>
<feature type="binding site" evidence="4">
    <location>
        <position position="184"/>
    </location>
    <ligand>
        <name>ATP</name>
        <dbReference type="ChEBI" id="CHEBI:30616"/>
    </ligand>
</feature>
<gene>
    <name evidence="4 5" type="primary">purK</name>
    <name evidence="7" type="ORF">EKN06_09100</name>
</gene>
<proteinExistence type="inferred from homology"/>
<dbReference type="InterPro" id="IPR011054">
    <property type="entry name" value="Rudment_hybrid_motif"/>
</dbReference>
<feature type="binding site" evidence="4">
    <location>
        <position position="207"/>
    </location>
    <ligand>
        <name>ATP</name>
        <dbReference type="ChEBI" id="CHEBI:30616"/>
    </ligand>
</feature>
<comment type="pathway">
    <text evidence="4 5">Purine metabolism; IMP biosynthesis via de novo pathway; 5-amino-1-(5-phospho-D-ribosyl)imidazole-4-carboxylate from 5-amino-1-(5-phospho-D-ribosyl)imidazole (N5-CAIR route): step 1/2.</text>
</comment>
<dbReference type="NCBIfam" id="NF004676">
    <property type="entry name" value="PRK06019.1-2"/>
    <property type="match status" value="1"/>
</dbReference>
<comment type="function">
    <text evidence="5">Catalyzes the ATP-dependent conversion of 5-aminoimidazole ribonucleotide (AIR) and HCO(3)- to N5-carboxyaminoimidazole ribonucleotide (N5-CAIR).</text>
</comment>
<dbReference type="GO" id="GO:0046872">
    <property type="term" value="F:metal ion binding"/>
    <property type="evidence" value="ECO:0007669"/>
    <property type="project" value="InterPro"/>
</dbReference>
<evidence type="ECO:0000256" key="4">
    <source>
        <dbReference type="HAMAP-Rule" id="MF_01928"/>
    </source>
</evidence>
<dbReference type="Pfam" id="PF02222">
    <property type="entry name" value="ATP-grasp"/>
    <property type="match status" value="1"/>
</dbReference>
<organism evidence="7 8">
    <name type="scientific">Croceicoccus ponticola</name>
    <dbReference type="NCBI Taxonomy" id="2217664"/>
    <lineage>
        <taxon>Bacteria</taxon>
        <taxon>Pseudomonadati</taxon>
        <taxon>Pseudomonadota</taxon>
        <taxon>Alphaproteobacteria</taxon>
        <taxon>Sphingomonadales</taxon>
        <taxon>Erythrobacteraceae</taxon>
        <taxon>Croceicoccus</taxon>
    </lineage>
</organism>
<dbReference type="InterPro" id="IPR013815">
    <property type="entry name" value="ATP_grasp_subdomain_1"/>
</dbReference>
<feature type="binding site" evidence="4">
    <location>
        <begin position="176"/>
        <end position="179"/>
    </location>
    <ligand>
        <name>ATP</name>
        <dbReference type="ChEBI" id="CHEBI:30616"/>
    </ligand>
</feature>
<protein>
    <recommendedName>
        <fullName evidence="4 5">N5-carboxyaminoimidazole ribonucleotide synthase</fullName>
        <shortName evidence="4 5">N5-CAIR synthase</shortName>
        <ecNumber evidence="4 5">6.3.4.18</ecNumber>
    </recommendedName>
    <alternativeName>
        <fullName evidence="4 5">5-(carboxyamino)imidazole ribonucleotide synthetase</fullName>
    </alternativeName>
</protein>
<keyword evidence="8" id="KW-1185">Reference proteome</keyword>
<feature type="binding site" evidence="4">
    <location>
        <begin position="148"/>
        <end position="154"/>
    </location>
    <ligand>
        <name>ATP</name>
        <dbReference type="ChEBI" id="CHEBI:30616"/>
    </ligand>
</feature>
<dbReference type="InterPro" id="IPR016185">
    <property type="entry name" value="PreATP-grasp_dom_sf"/>
</dbReference>
<dbReference type="InterPro" id="IPR054350">
    <property type="entry name" value="PurT/PurK_preATP-grasp"/>
</dbReference>
<dbReference type="GO" id="GO:0006189">
    <property type="term" value="P:'de novo' IMP biosynthetic process"/>
    <property type="evidence" value="ECO:0007669"/>
    <property type="project" value="UniProtKB-UniRule"/>
</dbReference>
<dbReference type="PANTHER" id="PTHR11609:SF5">
    <property type="entry name" value="PHOSPHORIBOSYLAMINOIMIDAZOLE CARBOXYLASE"/>
    <property type="match status" value="1"/>
</dbReference>
<feature type="binding site" evidence="4">
    <location>
        <position position="143"/>
    </location>
    <ligand>
        <name>ATP</name>
        <dbReference type="ChEBI" id="CHEBI:30616"/>
    </ligand>
</feature>
<dbReference type="GO" id="GO:0005524">
    <property type="term" value="F:ATP binding"/>
    <property type="evidence" value="ECO:0007669"/>
    <property type="project" value="UniProtKB-UniRule"/>
</dbReference>
<evidence type="ECO:0000256" key="2">
    <source>
        <dbReference type="ARBA" id="ARBA00022755"/>
    </source>
</evidence>
<keyword evidence="4 5" id="KW-0436">Ligase</keyword>
<dbReference type="AlphaFoldDB" id="A0A437GZ34"/>
<dbReference type="Gene3D" id="3.30.1490.20">
    <property type="entry name" value="ATP-grasp fold, A domain"/>
    <property type="match status" value="1"/>
</dbReference>
<dbReference type="UniPathway" id="UPA00074">
    <property type="reaction ID" value="UER00942"/>
</dbReference>
<dbReference type="Gene3D" id="3.40.50.20">
    <property type="match status" value="1"/>
</dbReference>
<sequence length="356" mass="37875">MIKPGSTIGILGGGQLGRMMAMAAAQLGYRCHIYAPESESVAADVAADFTQGSYSDEAALAAFAAQCDVVTYEFENVPVGPLAALGDVPLRANARALEIAQDRLAEKNFVADLGGTPAPYRALADETGLFKAIAAIGTPGILKTRRDGYDGKGQWRIRDGCDADELTVPPIPMIYEGFVRFATEFSVIMVRGLDGQVRFWDSAANEHDGGILSRSTVPAGRVVVAQVPAARKLAAAVAETLDYVGVLTLEFFATDDGPVFNEMAPRVHNSGHWTIEGAITSQFENHIRAICGLPLGDCGLRVPGAVMDNLIGTTAEEALPILKDPAAHLHLYGKGEAREGRKMGHVTRLILQEADE</sequence>
<feature type="binding site" evidence="4">
    <location>
        <position position="103"/>
    </location>
    <ligand>
        <name>ATP</name>
        <dbReference type="ChEBI" id="CHEBI:30616"/>
    </ligand>
</feature>
<reference evidence="7 8" key="1">
    <citation type="submission" date="2018-12" db="EMBL/GenBank/DDBJ databases">
        <title>Croceicoccus ponticola sp. nov., a lipolytic bacterium isolated from seawater.</title>
        <authorList>
            <person name="Yoon J.-H."/>
        </authorList>
    </citation>
    <scope>NUCLEOTIDE SEQUENCE [LARGE SCALE GENOMIC DNA]</scope>
    <source>
        <strain evidence="7 8">GM-16</strain>
    </source>
</reference>
<dbReference type="GO" id="GO:0005829">
    <property type="term" value="C:cytosol"/>
    <property type="evidence" value="ECO:0007669"/>
    <property type="project" value="TreeGrafter"/>
</dbReference>
<dbReference type="SUPFAM" id="SSF51246">
    <property type="entry name" value="Rudiment single hybrid motif"/>
    <property type="match status" value="1"/>
</dbReference>
<comment type="similarity">
    <text evidence="4 5">Belongs to the PurK/PurT family.</text>
</comment>
<comment type="function">
    <text evidence="4">Catalyzes the ATP-dependent conversion of 5-aminoimidazole ribonucleotide (AIR) and HCO(3)(-) to N5-carboxyaminoimidazole ribonucleotide (N5-CAIR).</text>
</comment>
<keyword evidence="2 4" id="KW-0658">Purine biosynthesis</keyword>
<evidence type="ECO:0000256" key="3">
    <source>
        <dbReference type="ARBA" id="ARBA00022840"/>
    </source>
</evidence>
<evidence type="ECO:0000259" key="6">
    <source>
        <dbReference type="PROSITE" id="PS50975"/>
    </source>
</evidence>
<keyword evidence="1 4" id="KW-0547">Nucleotide-binding</keyword>
<dbReference type="RefSeq" id="WP_127612727.1">
    <property type="nucleotide sequence ID" value="NZ_RXOL01000003.1"/>
</dbReference>
<dbReference type="InterPro" id="IPR011761">
    <property type="entry name" value="ATP-grasp"/>
</dbReference>
<evidence type="ECO:0000313" key="8">
    <source>
        <dbReference type="Proteomes" id="UP000283003"/>
    </source>
</evidence>
<dbReference type="SUPFAM" id="SSF52440">
    <property type="entry name" value="PreATP-grasp domain"/>
    <property type="match status" value="1"/>
</dbReference>
<dbReference type="Pfam" id="PF17769">
    <property type="entry name" value="PurK_C"/>
    <property type="match status" value="1"/>
</dbReference>
<dbReference type="GO" id="GO:0034028">
    <property type="term" value="F:5-(carboxyamino)imidazole ribonucleotide synthase activity"/>
    <property type="evidence" value="ECO:0007669"/>
    <property type="project" value="UniProtKB-UniRule"/>
</dbReference>
<dbReference type="OrthoDB" id="9804625at2"/>
<accession>A0A437GZ34</accession>
<dbReference type="InterPro" id="IPR003135">
    <property type="entry name" value="ATP-grasp_carboxylate-amine"/>
</dbReference>
<comment type="catalytic activity">
    <reaction evidence="4 5">
        <text>5-amino-1-(5-phospho-beta-D-ribosyl)imidazole + hydrogencarbonate + ATP = 5-carboxyamino-1-(5-phospho-D-ribosyl)imidazole + ADP + phosphate + 2 H(+)</text>
        <dbReference type="Rhea" id="RHEA:19317"/>
        <dbReference type="ChEBI" id="CHEBI:15378"/>
        <dbReference type="ChEBI" id="CHEBI:17544"/>
        <dbReference type="ChEBI" id="CHEBI:30616"/>
        <dbReference type="ChEBI" id="CHEBI:43474"/>
        <dbReference type="ChEBI" id="CHEBI:58730"/>
        <dbReference type="ChEBI" id="CHEBI:137981"/>
        <dbReference type="ChEBI" id="CHEBI:456216"/>
        <dbReference type="EC" id="6.3.4.18"/>
    </reaction>
</comment>
<dbReference type="EC" id="6.3.4.18" evidence="4 5"/>
<dbReference type="InterPro" id="IPR005875">
    <property type="entry name" value="PurK"/>
</dbReference>
<keyword evidence="3 4" id="KW-0067">ATP-binding</keyword>